<dbReference type="SUPFAM" id="SSF89360">
    <property type="entry name" value="HesB-like domain"/>
    <property type="match status" value="1"/>
</dbReference>
<dbReference type="RefSeq" id="WP_036185525.1">
    <property type="nucleotide sequence ID" value="NZ_AVDA01000009.1"/>
</dbReference>
<evidence type="ECO:0008006" key="4">
    <source>
        <dbReference type="Google" id="ProtNLM"/>
    </source>
</evidence>
<reference evidence="2 3" key="1">
    <citation type="submission" date="2014-02" db="EMBL/GenBank/DDBJ databases">
        <title>Draft genome sequence of Lysinibacillus manganicus DSM 26584T.</title>
        <authorList>
            <person name="Zhang F."/>
            <person name="Wang G."/>
            <person name="Zhang L."/>
        </authorList>
    </citation>
    <scope>NUCLEOTIDE SEQUENCE [LARGE SCALE GENOMIC DNA]</scope>
    <source>
        <strain evidence="2 3">DSM 26584</strain>
    </source>
</reference>
<comment type="caution">
    <text evidence="2">The sequence shown here is derived from an EMBL/GenBank/DDBJ whole genome shotgun (WGS) entry which is preliminary data.</text>
</comment>
<organism evidence="2 3">
    <name type="scientific">Ureibacillus manganicus DSM 26584</name>
    <dbReference type="NCBI Taxonomy" id="1384049"/>
    <lineage>
        <taxon>Bacteria</taxon>
        <taxon>Bacillati</taxon>
        <taxon>Bacillota</taxon>
        <taxon>Bacilli</taxon>
        <taxon>Bacillales</taxon>
        <taxon>Caryophanaceae</taxon>
        <taxon>Ureibacillus</taxon>
    </lineage>
</organism>
<dbReference type="EMBL" id="JPVN01000009">
    <property type="protein sequence ID" value="KGR78841.1"/>
    <property type="molecule type" value="Genomic_DNA"/>
</dbReference>
<evidence type="ECO:0000256" key="1">
    <source>
        <dbReference type="ARBA" id="ARBA00006718"/>
    </source>
</evidence>
<comment type="similarity">
    <text evidence="1">Belongs to the HesB/IscA family.</text>
</comment>
<proteinExistence type="inferred from homology"/>
<dbReference type="AlphaFoldDB" id="A0A0A3I216"/>
<dbReference type="InterPro" id="IPR035903">
    <property type="entry name" value="HesB-like_dom_sf"/>
</dbReference>
<protein>
    <recommendedName>
        <fullName evidence="4">HesB/YadR/YfhF family protein</fullName>
    </recommendedName>
</protein>
<dbReference type="STRING" id="1384049.CD29_09185"/>
<accession>A0A0A3I216</accession>
<sequence>MKIVITDEALDWFKKEMDIEPGDYIRFYARYGGSSPFHEAFSLGMNRETPLDVGVVTTVQGVHFYIERDDIWFFNDHDLHVIVNSKLDELAYEYKKSN</sequence>
<dbReference type="eggNOG" id="COG4841">
    <property type="taxonomic scope" value="Bacteria"/>
</dbReference>
<gene>
    <name evidence="2" type="ORF">CD29_09185</name>
</gene>
<name>A0A0A3I216_9BACL</name>
<dbReference type="OrthoDB" id="1645729at2"/>
<dbReference type="PIRSF" id="PIRSF034852">
    <property type="entry name" value="UCP034852"/>
    <property type="match status" value="1"/>
</dbReference>
<keyword evidence="3" id="KW-1185">Reference proteome</keyword>
<evidence type="ECO:0000313" key="2">
    <source>
        <dbReference type="EMBL" id="KGR78841.1"/>
    </source>
</evidence>
<evidence type="ECO:0000313" key="3">
    <source>
        <dbReference type="Proteomes" id="UP000030416"/>
    </source>
</evidence>
<dbReference type="Proteomes" id="UP000030416">
    <property type="component" value="Unassembled WGS sequence"/>
</dbReference>
<dbReference type="InterPro" id="IPR008326">
    <property type="entry name" value="PdhI-like"/>
</dbReference>